<feature type="compositionally biased region" description="Pro residues" evidence="1">
    <location>
        <begin position="136"/>
        <end position="145"/>
    </location>
</feature>
<sequence>MRHLETLPPWAAILIAVFVMIGATMTLLGGLGIVRLKGYYQRLHAPTLGYSGGTGLIILASMLMFSLLEGRWIVHELMIGTFIMITSPITLLMLGRAALRRDRDAKLGHDEIVPPMLRAPVMPQPDEASATAPAPAAAPPDRPHR</sequence>
<evidence type="ECO:0000313" key="4">
    <source>
        <dbReference type="Proteomes" id="UP000253345"/>
    </source>
</evidence>
<dbReference type="PANTHER" id="PTHR34703:SF1">
    <property type="entry name" value="ANTIPORTER SUBUNIT MNHG2-RELATED"/>
    <property type="match status" value="1"/>
</dbReference>
<dbReference type="OrthoDB" id="4427992at2"/>
<dbReference type="Proteomes" id="UP000253345">
    <property type="component" value="Unassembled WGS sequence"/>
</dbReference>
<feature type="region of interest" description="Disordered" evidence="1">
    <location>
        <begin position="117"/>
        <end position="145"/>
    </location>
</feature>
<gene>
    <name evidence="3" type="ORF">DFP89_101204</name>
</gene>
<dbReference type="PANTHER" id="PTHR34703">
    <property type="entry name" value="ANTIPORTER SUBUNIT MNHG2-RELATED"/>
    <property type="match status" value="1"/>
</dbReference>
<organism evidence="3 4">
    <name type="scientific">Paracoccus lutimaris</name>
    <dbReference type="NCBI Taxonomy" id="1490030"/>
    <lineage>
        <taxon>Bacteria</taxon>
        <taxon>Pseudomonadati</taxon>
        <taxon>Pseudomonadota</taxon>
        <taxon>Alphaproteobacteria</taxon>
        <taxon>Rhodobacterales</taxon>
        <taxon>Paracoccaceae</taxon>
        <taxon>Paracoccus</taxon>
    </lineage>
</organism>
<keyword evidence="2" id="KW-0472">Membrane</keyword>
<dbReference type="Pfam" id="PF03334">
    <property type="entry name" value="PhaG_MnhG_YufB"/>
    <property type="match status" value="1"/>
</dbReference>
<dbReference type="AlphaFoldDB" id="A0A368ZAG1"/>
<dbReference type="EMBL" id="QPJL01000001">
    <property type="protein sequence ID" value="RCW88768.1"/>
    <property type="molecule type" value="Genomic_DNA"/>
</dbReference>
<feature type="transmembrane region" description="Helical" evidence="2">
    <location>
        <begin position="12"/>
        <end position="36"/>
    </location>
</feature>
<dbReference type="GO" id="GO:0015385">
    <property type="term" value="F:sodium:proton antiporter activity"/>
    <property type="evidence" value="ECO:0007669"/>
    <property type="project" value="TreeGrafter"/>
</dbReference>
<evidence type="ECO:0000256" key="1">
    <source>
        <dbReference type="SAM" id="MobiDB-lite"/>
    </source>
</evidence>
<proteinExistence type="predicted"/>
<accession>A0A368ZAG1</accession>
<keyword evidence="4" id="KW-1185">Reference proteome</keyword>
<dbReference type="NCBIfam" id="TIGR01300">
    <property type="entry name" value="CPA3_mnhG_phaG"/>
    <property type="match status" value="1"/>
</dbReference>
<reference evidence="3 4" key="1">
    <citation type="submission" date="2018-07" db="EMBL/GenBank/DDBJ databases">
        <title>Genomic Encyclopedia of Type Strains, Phase III (KMG-III): the genomes of soil and plant-associated and newly described type strains.</title>
        <authorList>
            <person name="Whitman W."/>
        </authorList>
    </citation>
    <scope>NUCLEOTIDE SEQUENCE [LARGE SCALE GENOMIC DNA]</scope>
    <source>
        <strain evidence="3 4">CECT 8525</strain>
    </source>
</reference>
<evidence type="ECO:0000313" key="3">
    <source>
        <dbReference type="EMBL" id="RCW88768.1"/>
    </source>
</evidence>
<keyword evidence="2" id="KW-1133">Transmembrane helix</keyword>
<comment type="caution">
    <text evidence="3">The sequence shown here is derived from an EMBL/GenBank/DDBJ whole genome shotgun (WGS) entry which is preliminary data.</text>
</comment>
<name>A0A368ZAG1_9RHOB</name>
<dbReference type="RefSeq" id="WP_114347519.1">
    <property type="nucleotide sequence ID" value="NZ_QPJL01000001.1"/>
</dbReference>
<feature type="transmembrane region" description="Helical" evidence="2">
    <location>
        <begin position="48"/>
        <end position="67"/>
    </location>
</feature>
<keyword evidence="2" id="KW-0812">Transmembrane</keyword>
<evidence type="ECO:0000256" key="2">
    <source>
        <dbReference type="SAM" id="Phobius"/>
    </source>
</evidence>
<dbReference type="InterPro" id="IPR005133">
    <property type="entry name" value="PhaG_MnhG_YufB"/>
</dbReference>
<protein>
    <submittedName>
        <fullName evidence="3">Multisubunit potassium/proton antiporter PhaG subunit</fullName>
    </submittedName>
</protein>
<feature type="transmembrane region" description="Helical" evidence="2">
    <location>
        <begin position="73"/>
        <end position="94"/>
    </location>
</feature>